<dbReference type="AlphaFoldDB" id="A0A1S6QKW2"/>
<reference evidence="2 3" key="1">
    <citation type="journal article" date="2015" name="Genome Announc.">
        <title>Genome Sequence of Lactobacillus curieae CCTCC M 2011381T, a Novel Producer of Gamma-aminobutyric Acid.</title>
        <authorList>
            <person name="Wang Y."/>
            <person name="Wang Y."/>
            <person name="Lang C."/>
            <person name="Wei D."/>
            <person name="Xu P."/>
            <person name="Xie J."/>
        </authorList>
    </citation>
    <scope>NUCLEOTIDE SEQUENCE [LARGE SCALE GENOMIC DNA]</scope>
    <source>
        <strain evidence="2 3">CCTCC M 2011381</strain>
    </source>
</reference>
<organism evidence="2 3">
    <name type="scientific">Lentilactobacillus curieae</name>
    <dbReference type="NCBI Taxonomy" id="1138822"/>
    <lineage>
        <taxon>Bacteria</taxon>
        <taxon>Bacillati</taxon>
        <taxon>Bacillota</taxon>
        <taxon>Bacilli</taxon>
        <taxon>Lactobacillales</taxon>
        <taxon>Lactobacillaceae</taxon>
        <taxon>Lentilactobacillus</taxon>
    </lineage>
</organism>
<dbReference type="Proteomes" id="UP000030361">
    <property type="component" value="Chromosome"/>
</dbReference>
<dbReference type="KEGG" id="lcu:PL11_010005"/>
<sequence>MILDILVLLMIFISFFIGSYLLTHSNQTLFGLDLSKDIHLRRMIIAHAIIFLVLGLLAVIALFINNMAMVVVTLILMVIFGSVTQAILVFKVTKH</sequence>
<proteinExistence type="predicted"/>
<dbReference type="EMBL" id="CP018906">
    <property type="protein sequence ID" value="AQW22239.1"/>
    <property type="molecule type" value="Genomic_DNA"/>
</dbReference>
<evidence type="ECO:0000256" key="1">
    <source>
        <dbReference type="SAM" id="Phobius"/>
    </source>
</evidence>
<evidence type="ECO:0000313" key="3">
    <source>
        <dbReference type="Proteomes" id="UP000030361"/>
    </source>
</evidence>
<dbReference type="OrthoDB" id="2325086at2"/>
<name>A0A1S6QKW2_9LACO</name>
<evidence type="ECO:0000313" key="2">
    <source>
        <dbReference type="EMBL" id="AQW22239.1"/>
    </source>
</evidence>
<keyword evidence="3" id="KW-1185">Reference proteome</keyword>
<feature type="transmembrane region" description="Helical" evidence="1">
    <location>
        <begin position="70"/>
        <end position="90"/>
    </location>
</feature>
<protein>
    <recommendedName>
        <fullName evidence="4">DUF3784 domain-containing protein</fullName>
    </recommendedName>
</protein>
<keyword evidence="1" id="KW-0812">Transmembrane</keyword>
<evidence type="ECO:0008006" key="4">
    <source>
        <dbReference type="Google" id="ProtNLM"/>
    </source>
</evidence>
<keyword evidence="1" id="KW-1133">Transmembrane helix</keyword>
<feature type="transmembrane region" description="Helical" evidence="1">
    <location>
        <begin position="6"/>
        <end position="23"/>
    </location>
</feature>
<keyword evidence="1" id="KW-0472">Membrane</keyword>
<dbReference type="eggNOG" id="ENOG5032AIK">
    <property type="taxonomic scope" value="Bacteria"/>
</dbReference>
<accession>A0A1S6QKW2</accession>
<gene>
    <name evidence="2" type="ORF">PL11_010005</name>
</gene>
<feature type="transmembrane region" description="Helical" evidence="1">
    <location>
        <begin position="44"/>
        <end position="64"/>
    </location>
</feature>
<dbReference type="RefSeq" id="WP_035166917.1">
    <property type="nucleotide sequence ID" value="NZ_CP018906.1"/>
</dbReference>